<feature type="coiled-coil region" evidence="8">
    <location>
        <begin position="226"/>
        <end position="260"/>
    </location>
</feature>
<dbReference type="PROSITE" id="PS50249">
    <property type="entry name" value="MPN"/>
    <property type="match status" value="1"/>
</dbReference>
<dbReference type="InterPro" id="IPR050242">
    <property type="entry name" value="JAMM_MPN+_peptidase_M67A"/>
</dbReference>
<keyword evidence="7" id="KW-0482">Metalloprotease</keyword>
<evidence type="ECO:0000256" key="7">
    <source>
        <dbReference type="ARBA" id="ARBA00023049"/>
    </source>
</evidence>
<evidence type="ECO:0000256" key="2">
    <source>
        <dbReference type="ARBA" id="ARBA00022670"/>
    </source>
</evidence>
<dbReference type="InterPro" id="IPR033860">
    <property type="entry name" value="MPN_BRCC36"/>
</dbReference>
<organism evidence="10 11">
    <name type="scientific">Lymnaea stagnalis</name>
    <name type="common">Great pond snail</name>
    <name type="synonym">Helix stagnalis</name>
    <dbReference type="NCBI Taxonomy" id="6523"/>
    <lineage>
        <taxon>Eukaryota</taxon>
        <taxon>Metazoa</taxon>
        <taxon>Spiralia</taxon>
        <taxon>Lophotrochozoa</taxon>
        <taxon>Mollusca</taxon>
        <taxon>Gastropoda</taxon>
        <taxon>Heterobranchia</taxon>
        <taxon>Euthyneura</taxon>
        <taxon>Panpulmonata</taxon>
        <taxon>Hygrophila</taxon>
        <taxon>Lymnaeoidea</taxon>
        <taxon>Lymnaeidae</taxon>
        <taxon>Lymnaea</taxon>
    </lineage>
</organism>
<dbReference type="InterPro" id="IPR037518">
    <property type="entry name" value="MPN"/>
</dbReference>
<dbReference type="InterPro" id="IPR000555">
    <property type="entry name" value="JAMM/MPN+_dom"/>
</dbReference>
<comment type="caution">
    <text evidence="10">The sequence shown here is derived from an EMBL/GenBank/DDBJ whole genome shotgun (WGS) entry which is preliminary data.</text>
</comment>
<dbReference type="SMART" id="SM00232">
    <property type="entry name" value="JAB_MPN"/>
    <property type="match status" value="1"/>
</dbReference>
<keyword evidence="8" id="KW-0175">Coiled coil</keyword>
<evidence type="ECO:0000256" key="4">
    <source>
        <dbReference type="ARBA" id="ARBA00022786"/>
    </source>
</evidence>
<dbReference type="Pfam" id="PF01398">
    <property type="entry name" value="JAB"/>
    <property type="match status" value="1"/>
</dbReference>
<dbReference type="PANTHER" id="PTHR10410">
    <property type="entry name" value="EUKARYOTIC TRANSLATION INITIATION FACTOR 3 -RELATED"/>
    <property type="match status" value="1"/>
</dbReference>
<keyword evidence="6" id="KW-0862">Zinc</keyword>
<protein>
    <recommendedName>
        <fullName evidence="9">MPN domain-containing protein</fullName>
    </recommendedName>
</protein>
<evidence type="ECO:0000256" key="8">
    <source>
        <dbReference type="SAM" id="Coils"/>
    </source>
</evidence>
<dbReference type="CDD" id="cd08068">
    <property type="entry name" value="MPN_BRCC36"/>
    <property type="match status" value="1"/>
</dbReference>
<feature type="domain" description="MPN" evidence="9">
    <location>
        <begin position="6"/>
        <end position="149"/>
    </location>
</feature>
<sequence>MSLKSVSIESDVYLVCLTHALTTEREEIMGLLIGEVDEMRVLHLSSVIILRRSDKQADRVEISPEQQTDASIKAEQLAKELNRPLRVVGWYHSHPHITVWPSHVDVRTQANYQQMDDGFVGLIFSVFNEDKSTKQNKIEVTCFQSQEVNSEFQRLEVPLFITPSYQIGKPCLDSLVDLPKILLQEEDDAYERVTVESQDLLTRIHNTSVYTKSVCHVMEVVSGPLLHNLECRLQANKQRIQQLSKEKEELTKKLRVYRRKKAVPI</sequence>
<dbReference type="GO" id="GO:0070552">
    <property type="term" value="C:BRISC complex"/>
    <property type="evidence" value="ECO:0007669"/>
    <property type="project" value="InterPro"/>
</dbReference>
<dbReference type="GO" id="GO:0070536">
    <property type="term" value="P:protein K63-linked deubiquitination"/>
    <property type="evidence" value="ECO:0007669"/>
    <property type="project" value="InterPro"/>
</dbReference>
<dbReference type="SUPFAM" id="SSF102712">
    <property type="entry name" value="JAB1/MPN domain"/>
    <property type="match status" value="1"/>
</dbReference>
<evidence type="ECO:0000313" key="11">
    <source>
        <dbReference type="Proteomes" id="UP001497497"/>
    </source>
</evidence>
<evidence type="ECO:0000256" key="5">
    <source>
        <dbReference type="ARBA" id="ARBA00022801"/>
    </source>
</evidence>
<dbReference type="GO" id="GO:0004843">
    <property type="term" value="F:cysteine-type deubiquitinase activity"/>
    <property type="evidence" value="ECO:0007669"/>
    <property type="project" value="InterPro"/>
</dbReference>
<keyword evidence="11" id="KW-1185">Reference proteome</keyword>
<dbReference type="GO" id="GO:0006508">
    <property type="term" value="P:proteolysis"/>
    <property type="evidence" value="ECO:0007669"/>
    <property type="project" value="UniProtKB-KW"/>
</dbReference>
<dbReference type="GO" id="GO:0006281">
    <property type="term" value="P:DNA repair"/>
    <property type="evidence" value="ECO:0007669"/>
    <property type="project" value="InterPro"/>
</dbReference>
<dbReference type="InterPro" id="IPR040749">
    <property type="entry name" value="BRCC36_C"/>
</dbReference>
<comment type="similarity">
    <text evidence="1">Belongs to the peptidase M67A family. BRCC36 subfamily.</text>
</comment>
<evidence type="ECO:0000256" key="6">
    <source>
        <dbReference type="ARBA" id="ARBA00022833"/>
    </source>
</evidence>
<proteinExistence type="inferred from homology"/>
<keyword evidence="4" id="KW-0833">Ubl conjugation pathway</keyword>
<dbReference type="AlphaFoldDB" id="A0AAV2HA18"/>
<dbReference type="GO" id="GO:0046872">
    <property type="term" value="F:metal ion binding"/>
    <property type="evidence" value="ECO:0007669"/>
    <property type="project" value="UniProtKB-KW"/>
</dbReference>
<keyword evidence="3" id="KW-0479">Metal-binding</keyword>
<name>A0AAV2HA18_LYMST</name>
<gene>
    <name evidence="10" type="ORF">GSLYS_00004706001</name>
</gene>
<dbReference type="Pfam" id="PF18110">
    <property type="entry name" value="BRCC36_C"/>
    <property type="match status" value="1"/>
</dbReference>
<dbReference type="Gene3D" id="3.40.140.10">
    <property type="entry name" value="Cytidine Deaminase, domain 2"/>
    <property type="match status" value="1"/>
</dbReference>
<accession>A0AAV2HA18</accession>
<evidence type="ECO:0000256" key="1">
    <source>
        <dbReference type="ARBA" id="ARBA00008021"/>
    </source>
</evidence>
<evidence type="ECO:0000313" key="10">
    <source>
        <dbReference type="EMBL" id="CAL1530581.1"/>
    </source>
</evidence>
<dbReference type="GO" id="GO:0070531">
    <property type="term" value="C:BRCA1-A complex"/>
    <property type="evidence" value="ECO:0007669"/>
    <property type="project" value="InterPro"/>
</dbReference>
<dbReference type="GO" id="GO:0008237">
    <property type="term" value="F:metallopeptidase activity"/>
    <property type="evidence" value="ECO:0007669"/>
    <property type="project" value="UniProtKB-KW"/>
</dbReference>
<dbReference type="Proteomes" id="UP001497497">
    <property type="component" value="Unassembled WGS sequence"/>
</dbReference>
<evidence type="ECO:0000259" key="9">
    <source>
        <dbReference type="PROSITE" id="PS50249"/>
    </source>
</evidence>
<keyword evidence="2" id="KW-0645">Protease</keyword>
<keyword evidence="5" id="KW-0378">Hydrolase</keyword>
<evidence type="ECO:0000256" key="3">
    <source>
        <dbReference type="ARBA" id="ARBA00022723"/>
    </source>
</evidence>
<dbReference type="EMBL" id="CAXITT010000072">
    <property type="protein sequence ID" value="CAL1530581.1"/>
    <property type="molecule type" value="Genomic_DNA"/>
</dbReference>
<reference evidence="10 11" key="1">
    <citation type="submission" date="2024-04" db="EMBL/GenBank/DDBJ databases">
        <authorList>
            <consortium name="Genoscope - CEA"/>
            <person name="William W."/>
        </authorList>
    </citation>
    <scope>NUCLEOTIDE SEQUENCE [LARGE SCALE GENOMIC DNA]</scope>
</reference>